<sequence length="76" mass="8580">MSLRYSFLHGSQFSAQPFPRTAHTKVSRCEHGRRRSQADGHDLFADSDEAAPLFRDDCAPGFRDDLAPLRLGSCWL</sequence>
<comment type="caution">
    <text evidence="1">The sequence shown here is derived from an EMBL/GenBank/DDBJ whole genome shotgun (WGS) entry which is preliminary data.</text>
</comment>
<reference evidence="1 2" key="1">
    <citation type="submission" date="2017-06" db="EMBL/GenBank/DDBJ databases">
        <title>Ensifer strains isolated from leguminous trees and herbs display diverse denitrification phenotypes with some acting as strong N2O sinks.</title>
        <authorList>
            <person name="Woliy K."/>
            <person name="Mania D."/>
            <person name="Bakken L.R."/>
            <person name="Frostegard A."/>
        </authorList>
    </citation>
    <scope>NUCLEOTIDE SEQUENCE [LARGE SCALE GENOMIC DNA]</scope>
    <source>
        <strain evidence="1 2">AC50a</strain>
    </source>
</reference>
<accession>A0A2J0YV15</accession>
<name>A0A2J0YV15_RHIML</name>
<organism evidence="1 2">
    <name type="scientific">Rhizobium meliloti</name>
    <name type="common">Ensifer meliloti</name>
    <name type="synonym">Sinorhizobium meliloti</name>
    <dbReference type="NCBI Taxonomy" id="382"/>
    <lineage>
        <taxon>Bacteria</taxon>
        <taxon>Pseudomonadati</taxon>
        <taxon>Pseudomonadota</taxon>
        <taxon>Alphaproteobacteria</taxon>
        <taxon>Hyphomicrobiales</taxon>
        <taxon>Rhizobiaceae</taxon>
        <taxon>Sinorhizobium/Ensifer group</taxon>
        <taxon>Sinorhizobium</taxon>
    </lineage>
</organism>
<dbReference type="Proteomes" id="UP000231987">
    <property type="component" value="Unassembled WGS sequence"/>
</dbReference>
<proteinExistence type="predicted"/>
<protein>
    <submittedName>
        <fullName evidence="1">Uncharacterized protein</fullName>
    </submittedName>
</protein>
<dbReference type="EMBL" id="NJGD01000020">
    <property type="protein sequence ID" value="PJR11303.1"/>
    <property type="molecule type" value="Genomic_DNA"/>
</dbReference>
<gene>
    <name evidence="1" type="ORF">CEJ86_27900</name>
</gene>
<evidence type="ECO:0000313" key="2">
    <source>
        <dbReference type="Proteomes" id="UP000231987"/>
    </source>
</evidence>
<dbReference type="AlphaFoldDB" id="A0A2J0YV15"/>
<evidence type="ECO:0000313" key="1">
    <source>
        <dbReference type="EMBL" id="PJR11303.1"/>
    </source>
</evidence>